<dbReference type="RefSeq" id="WP_135414221.1">
    <property type="nucleotide sequence ID" value="NZ_SRLB01000005.1"/>
</dbReference>
<dbReference type="Gene3D" id="3.40.50.2300">
    <property type="match status" value="2"/>
</dbReference>
<proteinExistence type="predicted"/>
<accession>A0A4Z0NU93</accession>
<organism evidence="1 2">
    <name type="scientific">Methylobacterium nonmethylotrophicum</name>
    <dbReference type="NCBI Taxonomy" id="1141884"/>
    <lineage>
        <taxon>Bacteria</taxon>
        <taxon>Pseudomonadati</taxon>
        <taxon>Pseudomonadota</taxon>
        <taxon>Alphaproteobacteria</taxon>
        <taxon>Hyphomicrobiales</taxon>
        <taxon>Methylobacteriaceae</taxon>
        <taxon>Methylobacterium</taxon>
    </lineage>
</organism>
<dbReference type="InterPro" id="IPR007487">
    <property type="entry name" value="ABC_transpt-TYRBP-like"/>
</dbReference>
<dbReference type="OrthoDB" id="1680494at2"/>
<keyword evidence="2" id="KW-1185">Reference proteome</keyword>
<gene>
    <name evidence="1" type="ORF">EU555_08425</name>
</gene>
<evidence type="ECO:0000313" key="1">
    <source>
        <dbReference type="EMBL" id="TGE00757.1"/>
    </source>
</evidence>
<dbReference type="PANTHER" id="PTHR35271:SF1">
    <property type="entry name" value="ABC TRANSPORTER, SUBSTRATE-BINDING LIPOPROTEIN"/>
    <property type="match status" value="1"/>
</dbReference>
<dbReference type="PANTHER" id="PTHR35271">
    <property type="entry name" value="ABC TRANSPORTER, SUBSTRATE-BINDING LIPOPROTEIN-RELATED"/>
    <property type="match status" value="1"/>
</dbReference>
<protein>
    <submittedName>
        <fullName evidence="1">ABC transporter substrate-binding protein</fullName>
    </submittedName>
</protein>
<dbReference type="EMBL" id="SRLB01000005">
    <property type="protein sequence ID" value="TGE00757.1"/>
    <property type="molecule type" value="Genomic_DNA"/>
</dbReference>
<dbReference type="AlphaFoldDB" id="A0A4Z0NU93"/>
<comment type="caution">
    <text evidence="1">The sequence shown here is derived from an EMBL/GenBank/DDBJ whole genome shotgun (WGS) entry which is preliminary data.</text>
</comment>
<sequence>MNRRDVLMLLPAAAWLTPEPVFAGEHGRPRQLAVLLSYAATDPAAGQRLAAFEARLRELGWGPGTDALEMNVRWAEGRDDLREVLAESIVSSKPDVIVTGSTPDTRAIVTRTSTIPVVFAFSGDPVGSGFVASLSRPGRNVTGFSNNMAALGGKWLNLLHEACPRLRSVVILFNPDLAAGRGEYYLATISEAAAATDIRLVIARVRSEREAQQAFAEAARAQSGAIILPDPFTTGHLDKLAEMSRAFKVPAIAYSSTFARASGLMSYGIEPNEPYIRTAEYVDRLLRGERAAELPVQNPTKFKLVLNLVTFAAFGLSIPNAMLARTDEVLE</sequence>
<name>A0A4Z0NU93_9HYPH</name>
<reference evidence="1 2" key="1">
    <citation type="submission" date="2019-04" db="EMBL/GenBank/DDBJ databases">
        <authorList>
            <person name="Feng G."/>
            <person name="Zhu H."/>
        </authorList>
    </citation>
    <scope>NUCLEOTIDE SEQUENCE [LARGE SCALE GENOMIC DNA]</scope>
    <source>
        <strain evidence="1 2">6HR-1</strain>
    </source>
</reference>
<dbReference type="Pfam" id="PF04392">
    <property type="entry name" value="ABC_sub_bind"/>
    <property type="match status" value="1"/>
</dbReference>
<dbReference type="CDD" id="cd06325">
    <property type="entry name" value="PBP1_ABC_unchar_transporter"/>
    <property type="match status" value="1"/>
</dbReference>
<dbReference type="Proteomes" id="UP000297535">
    <property type="component" value="Unassembled WGS sequence"/>
</dbReference>
<evidence type="ECO:0000313" key="2">
    <source>
        <dbReference type="Proteomes" id="UP000297535"/>
    </source>
</evidence>